<keyword evidence="2" id="KW-0813">Transport</keyword>
<dbReference type="RefSeq" id="WP_106207882.1">
    <property type="nucleotide sequence ID" value="NZ_PVTD01000014.1"/>
</dbReference>
<dbReference type="InterPro" id="IPR006726">
    <property type="entry name" value="PHBA_efflux_AaeB/fusaric-R"/>
</dbReference>
<name>A0A2T0RGD7_9RHOB</name>
<dbReference type="GO" id="GO:0005886">
    <property type="term" value="C:plasma membrane"/>
    <property type="evidence" value="ECO:0007669"/>
    <property type="project" value="UniProtKB-SubCell"/>
</dbReference>
<accession>A0A2T0RGD7</accession>
<feature type="transmembrane region" description="Helical" evidence="7">
    <location>
        <begin position="413"/>
        <end position="434"/>
    </location>
</feature>
<proteinExistence type="predicted"/>
<feature type="transmembrane region" description="Helical" evidence="7">
    <location>
        <begin position="363"/>
        <end position="384"/>
    </location>
</feature>
<feature type="transmembrane region" description="Helical" evidence="7">
    <location>
        <begin position="102"/>
        <end position="122"/>
    </location>
</feature>
<comment type="caution">
    <text evidence="8">The sequence shown here is derived from an EMBL/GenBank/DDBJ whole genome shotgun (WGS) entry which is preliminary data.</text>
</comment>
<dbReference type="OrthoDB" id="5445822at2"/>
<evidence type="ECO:0000256" key="2">
    <source>
        <dbReference type="ARBA" id="ARBA00022448"/>
    </source>
</evidence>
<feature type="transmembrane region" description="Helical" evidence="7">
    <location>
        <begin position="486"/>
        <end position="505"/>
    </location>
</feature>
<gene>
    <name evidence="8" type="ORF">CLV78_11418</name>
</gene>
<dbReference type="GO" id="GO:0022857">
    <property type="term" value="F:transmembrane transporter activity"/>
    <property type="evidence" value="ECO:0007669"/>
    <property type="project" value="InterPro"/>
</dbReference>
<evidence type="ECO:0000256" key="7">
    <source>
        <dbReference type="SAM" id="Phobius"/>
    </source>
</evidence>
<keyword evidence="3" id="KW-1003">Cell membrane</keyword>
<dbReference type="Pfam" id="PF04632">
    <property type="entry name" value="FUSC"/>
    <property type="match status" value="1"/>
</dbReference>
<comment type="subcellular location">
    <subcellularLocation>
        <location evidence="1">Cell membrane</location>
        <topology evidence="1">Multi-pass membrane protein</topology>
    </subcellularLocation>
</comment>
<dbReference type="EMBL" id="PVTD01000014">
    <property type="protein sequence ID" value="PRY20233.1"/>
    <property type="molecule type" value="Genomic_DNA"/>
</dbReference>
<feature type="transmembrane region" description="Helical" evidence="7">
    <location>
        <begin position="134"/>
        <end position="152"/>
    </location>
</feature>
<protein>
    <submittedName>
        <fullName evidence="8">Putative membrane protein YccC</fullName>
    </submittedName>
</protein>
<dbReference type="Proteomes" id="UP000239480">
    <property type="component" value="Unassembled WGS sequence"/>
</dbReference>
<keyword evidence="6 7" id="KW-0472">Membrane</keyword>
<feature type="transmembrane region" description="Helical" evidence="7">
    <location>
        <begin position="440"/>
        <end position="457"/>
    </location>
</feature>
<organism evidence="8 9">
    <name type="scientific">Aliiruegeria haliotis</name>
    <dbReference type="NCBI Taxonomy" id="1280846"/>
    <lineage>
        <taxon>Bacteria</taxon>
        <taxon>Pseudomonadati</taxon>
        <taxon>Pseudomonadota</taxon>
        <taxon>Alphaproteobacteria</taxon>
        <taxon>Rhodobacterales</taxon>
        <taxon>Roseobacteraceae</taxon>
        <taxon>Aliiruegeria</taxon>
    </lineage>
</organism>
<dbReference type="PANTHER" id="PTHR30509:SF9">
    <property type="entry name" value="MULTIDRUG RESISTANCE PROTEIN MDTO"/>
    <property type="match status" value="1"/>
</dbReference>
<evidence type="ECO:0000313" key="9">
    <source>
        <dbReference type="Proteomes" id="UP000239480"/>
    </source>
</evidence>
<feature type="transmembrane region" description="Helical" evidence="7">
    <location>
        <begin position="79"/>
        <end position="97"/>
    </location>
</feature>
<evidence type="ECO:0000256" key="5">
    <source>
        <dbReference type="ARBA" id="ARBA00022989"/>
    </source>
</evidence>
<feature type="transmembrane region" description="Helical" evidence="7">
    <location>
        <begin position="32"/>
        <end position="47"/>
    </location>
</feature>
<evidence type="ECO:0000256" key="6">
    <source>
        <dbReference type="ARBA" id="ARBA00023136"/>
    </source>
</evidence>
<evidence type="ECO:0000256" key="1">
    <source>
        <dbReference type="ARBA" id="ARBA00004651"/>
    </source>
</evidence>
<evidence type="ECO:0000256" key="4">
    <source>
        <dbReference type="ARBA" id="ARBA00022692"/>
    </source>
</evidence>
<feature type="transmembrane region" description="Helical" evidence="7">
    <location>
        <begin position="464"/>
        <end position="480"/>
    </location>
</feature>
<evidence type="ECO:0000313" key="8">
    <source>
        <dbReference type="EMBL" id="PRY20233.1"/>
    </source>
</evidence>
<keyword evidence="4 7" id="KW-0812">Transmembrane</keyword>
<feature type="transmembrane region" description="Helical" evidence="7">
    <location>
        <begin position="54"/>
        <end position="73"/>
    </location>
</feature>
<sequence>MNSARTRSALKLALAMVLAYWIALSMDWANPYWAGISIIACSLTTLGESMHKGLLRLGGTFIAIAAAIILIAALGQERWLFIAAVGLWLAFCVYRMFGTSQWYLWAAAGFVLPVLVVGSGGIPVNSFEVVVLRAQQTVLGVICYTLVYSLLWPTSSRRQFENGVAQAIALKRRFISATLDTLNGQPTQEDIPELRMQLAQGHASVQAMLDGAVLDSYWIWERQLVWKSFLSDMVLLDRELQRLYLNAGDIQNPQNTDGFTVLCDALREVDQRLSDVEKILQGDAPREEMRLIKLPDPRMPDSSDSHFQKAATSATAHNLELVLELGQSLIEKIVNLTDIGTQQPVLNASAKSEAHPTYLNPEMWIAVLRVQAIFLAIMCCVLFIPGFPNPSLVICIGISLAMNLALKPEVSVSFVMVLATVLMVVVGAIHMVLLPTLTQFWELAILLFVVMFVGAYFTSRPEQMILRSIILIMFLVGLQIDNQQSYSFLFFATVVIGLFCILTVVQMTRYFPISLRPEDRIEALIKRFFRSSEYVVRHSLSYDSPPPGWVDRILLAYHKAEIDTIPTKLVPWISVLPEGALRSMNKPDAFKVAASLEALSSKVLEFTDIRRLTQAEAMQRGGGDEMRHWRLAVADVMSEIVRDPGAIEPQDLETRLRTAMARLETTVENTLNDAKDASLEPSDYNHMYRLLGAYRGVSEELLGYSRQALNIKWPDLRESRF</sequence>
<keyword evidence="9" id="KW-1185">Reference proteome</keyword>
<keyword evidence="5 7" id="KW-1133">Transmembrane helix</keyword>
<evidence type="ECO:0000256" key="3">
    <source>
        <dbReference type="ARBA" id="ARBA00022475"/>
    </source>
</evidence>
<reference evidence="8 9" key="1">
    <citation type="submission" date="2018-03" db="EMBL/GenBank/DDBJ databases">
        <title>Genomic Encyclopedia of Archaeal and Bacterial Type Strains, Phase II (KMG-II): from individual species to whole genera.</title>
        <authorList>
            <person name="Goeker M."/>
        </authorList>
    </citation>
    <scope>NUCLEOTIDE SEQUENCE [LARGE SCALE GENOMIC DNA]</scope>
    <source>
        <strain evidence="8 9">DSM 29328</strain>
    </source>
</reference>
<dbReference type="PANTHER" id="PTHR30509">
    <property type="entry name" value="P-HYDROXYBENZOIC ACID EFFLUX PUMP SUBUNIT-RELATED"/>
    <property type="match status" value="1"/>
</dbReference>
<dbReference type="AlphaFoldDB" id="A0A2T0RGD7"/>
<feature type="transmembrane region" description="Helical" evidence="7">
    <location>
        <begin position="9"/>
        <end position="26"/>
    </location>
</feature>